<feature type="chain" id="PRO_5015331236" evidence="1">
    <location>
        <begin position="20"/>
        <end position="541"/>
    </location>
</feature>
<dbReference type="Proteomes" id="UP000244571">
    <property type="component" value="Chromosome"/>
</dbReference>
<feature type="domain" description="Peptidase S12 Pab87-related C-terminal" evidence="3">
    <location>
        <begin position="434"/>
        <end position="526"/>
    </location>
</feature>
<feature type="domain" description="Beta-lactamase-related" evidence="2">
    <location>
        <begin position="60"/>
        <end position="387"/>
    </location>
</feature>
<feature type="signal peptide" evidence="1">
    <location>
        <begin position="1"/>
        <end position="19"/>
    </location>
</feature>
<evidence type="ECO:0000313" key="5">
    <source>
        <dbReference type="Proteomes" id="UP000244571"/>
    </source>
</evidence>
<dbReference type="AlphaFoldDB" id="A0A2R4XPG2"/>
<accession>A0A2R4XPG2</accession>
<dbReference type="InterPro" id="IPR012338">
    <property type="entry name" value="Beta-lactam/transpept-like"/>
</dbReference>
<gene>
    <name evidence="4" type="ORF">DBV39_05620</name>
</gene>
<reference evidence="4 5" key="1">
    <citation type="submission" date="2018-04" db="EMBL/GenBank/DDBJ databases">
        <title>Bordetella sp. HZ20 isolated from seawater.</title>
        <authorList>
            <person name="Sun C."/>
        </authorList>
    </citation>
    <scope>NUCLEOTIDE SEQUENCE [LARGE SCALE GENOMIC DNA]</scope>
    <source>
        <strain evidence="4 5">HZ20</strain>
    </source>
</reference>
<sequence>MVSVGICIGIIATVTAAHATQTNYPGGGQHTPYPASHTSPSVYSAVTVSSERVSRAIARLDAVAQDVLKRSSIPGMAVAVVQGEELLFEKGFGVRRIDSALPVDAQTVFQLASLSKPIGATVIATQVDQEKVTWDTPISKLLPWFRLSDPWVSKHVTIADLYAHRSGLPDHAGDDLEDLGYGREEILRRLRLIPLKPFRAHYAYTNFGITAAAQSVAQAAGTDWATLSRDALYEPLGMHSTSSRHADYMAQANRASGHILAKNGTGYQVSDLRQPDAQSPAGGVSSNIRDVARWMQMVLQNGQYENSTIIAKEALLPAITPKMITGQPSSPAARAASYGYGFNVGVQPSGRVMLGHSGGFYLGTGTTFAMIPSLDLGIVVLTNASPIGAAEAVSATFMDMAQFGHVTRDWLAAYQPVMAPLVAPAGELVGALHPSSPTPPQSMQTYAGTYQNDYFGDIEVRSQSNTAQSDSLSLVIGPGRDVKQLSHWDGNTFTFIPFNENAPIGSISKVQFEDIRKGQAQRVSIELLNENNLGTFTRKPR</sequence>
<evidence type="ECO:0000313" key="4">
    <source>
        <dbReference type="EMBL" id="AWB35661.1"/>
    </source>
</evidence>
<dbReference type="Pfam" id="PF00144">
    <property type="entry name" value="Beta-lactamase"/>
    <property type="match status" value="1"/>
</dbReference>
<dbReference type="EMBL" id="CP028901">
    <property type="protein sequence ID" value="AWB35661.1"/>
    <property type="molecule type" value="Genomic_DNA"/>
</dbReference>
<organism evidence="4 5">
    <name type="scientific">Orrella marina</name>
    <dbReference type="NCBI Taxonomy" id="2163011"/>
    <lineage>
        <taxon>Bacteria</taxon>
        <taxon>Pseudomonadati</taxon>
        <taxon>Pseudomonadota</taxon>
        <taxon>Betaproteobacteria</taxon>
        <taxon>Burkholderiales</taxon>
        <taxon>Alcaligenaceae</taxon>
        <taxon>Orrella</taxon>
    </lineage>
</organism>
<protein>
    <submittedName>
        <fullName evidence="4">Serine hydrolase</fullName>
    </submittedName>
</protein>
<dbReference type="Gene3D" id="3.40.710.10">
    <property type="entry name" value="DD-peptidase/beta-lactamase superfamily"/>
    <property type="match status" value="1"/>
</dbReference>
<dbReference type="OrthoDB" id="9801061at2"/>
<dbReference type="PANTHER" id="PTHR46825">
    <property type="entry name" value="D-ALANYL-D-ALANINE-CARBOXYPEPTIDASE/ENDOPEPTIDASE AMPH"/>
    <property type="match status" value="1"/>
</dbReference>
<dbReference type="InterPro" id="IPR001466">
    <property type="entry name" value="Beta-lactam-related"/>
</dbReference>
<dbReference type="SUPFAM" id="SSF56601">
    <property type="entry name" value="beta-lactamase/transpeptidase-like"/>
    <property type="match status" value="1"/>
</dbReference>
<evidence type="ECO:0000259" key="3">
    <source>
        <dbReference type="Pfam" id="PF11954"/>
    </source>
</evidence>
<proteinExistence type="predicted"/>
<dbReference type="KEGG" id="boz:DBV39_05620"/>
<name>A0A2R4XPG2_9BURK</name>
<keyword evidence="1" id="KW-0732">Signal</keyword>
<evidence type="ECO:0000259" key="2">
    <source>
        <dbReference type="Pfam" id="PF00144"/>
    </source>
</evidence>
<keyword evidence="4" id="KW-0378">Hydrolase</keyword>
<dbReference type="Gene3D" id="2.40.128.600">
    <property type="match status" value="1"/>
</dbReference>
<dbReference type="InterPro" id="IPR021860">
    <property type="entry name" value="Peptidase_S12_Pab87-rel_C"/>
</dbReference>
<dbReference type="InterPro" id="IPR050491">
    <property type="entry name" value="AmpC-like"/>
</dbReference>
<dbReference type="PANTHER" id="PTHR46825:SF15">
    <property type="entry name" value="BETA-LACTAMASE-RELATED DOMAIN-CONTAINING PROTEIN"/>
    <property type="match status" value="1"/>
</dbReference>
<keyword evidence="5" id="KW-1185">Reference proteome</keyword>
<dbReference type="Pfam" id="PF11954">
    <property type="entry name" value="DUF3471"/>
    <property type="match status" value="1"/>
</dbReference>
<evidence type="ECO:0000256" key="1">
    <source>
        <dbReference type="SAM" id="SignalP"/>
    </source>
</evidence>
<dbReference type="GO" id="GO:0016787">
    <property type="term" value="F:hydrolase activity"/>
    <property type="evidence" value="ECO:0007669"/>
    <property type="project" value="UniProtKB-KW"/>
</dbReference>